<protein>
    <submittedName>
        <fullName evidence="1">Uncharacterized protein</fullName>
    </submittedName>
</protein>
<accession>A0A1Y0SX56</accession>
<evidence type="ECO:0000313" key="2">
    <source>
        <dbReference type="Proteomes" id="UP000224829"/>
    </source>
</evidence>
<reference evidence="1 2" key="1">
    <citation type="submission" date="2017-05" db="EMBL/GenBank/DDBJ databases">
        <authorList>
            <person name="Song R."/>
            <person name="Chenine A.L."/>
            <person name="Ruprecht R.M."/>
        </authorList>
    </citation>
    <scope>NUCLEOTIDE SEQUENCE [LARGE SCALE GENOMIC DNA]</scope>
</reference>
<gene>
    <name evidence="1" type="ORF">NOXIFER_13</name>
</gene>
<name>A0A1Y0SX56_9CAUD</name>
<dbReference type="EMBL" id="MF063068">
    <property type="protein sequence ID" value="ARV77184.1"/>
    <property type="molecule type" value="Genomic_DNA"/>
</dbReference>
<evidence type="ECO:0000313" key="1">
    <source>
        <dbReference type="EMBL" id="ARV77184.1"/>
    </source>
</evidence>
<dbReference type="Proteomes" id="UP000224829">
    <property type="component" value="Segment"/>
</dbReference>
<sequence length="261" mass="29638">MTKQDYYRKWFETKRKFIMETQECHAEGISALEIVAQIFGITTYDSDMECHFARIILPVMLAVARGKPYDYHEQSEQHYIDYLMVCNFTAIEPLLEWGTSIRGAWFSPPKEGFRPDDGIGVYSDEADKPMIIADRDDFLAFMEMLDAVVQEESGPIELPVLAEYDNDPAALKQLQLAKIVTDVNNSIATAMEDQVIESMEQAEDLITKAVNAVLKPLVEGGMKEAETHWKMLRQEPTSAQPRWGWLITLTTPFGEGTITLS</sequence>
<organism evidence="1 2">
    <name type="scientific">Pseudomonas phage Noxifer</name>
    <dbReference type="NCBI Taxonomy" id="2006684"/>
    <lineage>
        <taxon>Viruses</taxon>
        <taxon>Duplodnaviria</taxon>
        <taxon>Heunggongvirae</taxon>
        <taxon>Uroviricota</taxon>
        <taxon>Caudoviricetes</taxon>
        <taxon>Chimalliviridae</taxon>
        <taxon>Noxifervirus</taxon>
        <taxon>Noxifervirus noxifer</taxon>
    </lineage>
</organism>
<proteinExistence type="predicted"/>
<keyword evidence="2" id="KW-1185">Reference proteome</keyword>